<name>A0A6J5M9I0_9CAUD</name>
<proteinExistence type="predicted"/>
<gene>
    <name evidence="1" type="ORF">UFOVP447_135</name>
</gene>
<protein>
    <submittedName>
        <fullName evidence="1">Uncharacterized protein</fullName>
    </submittedName>
</protein>
<organism evidence="1">
    <name type="scientific">uncultured Caudovirales phage</name>
    <dbReference type="NCBI Taxonomy" id="2100421"/>
    <lineage>
        <taxon>Viruses</taxon>
        <taxon>Duplodnaviria</taxon>
        <taxon>Heunggongvirae</taxon>
        <taxon>Uroviricota</taxon>
        <taxon>Caudoviricetes</taxon>
        <taxon>Peduoviridae</taxon>
        <taxon>Maltschvirus</taxon>
        <taxon>Maltschvirus maltsch</taxon>
    </lineage>
</organism>
<reference evidence="1" key="1">
    <citation type="submission" date="2020-04" db="EMBL/GenBank/DDBJ databases">
        <authorList>
            <person name="Chiriac C."/>
            <person name="Salcher M."/>
            <person name="Ghai R."/>
            <person name="Kavagutti S V."/>
        </authorList>
    </citation>
    <scope>NUCLEOTIDE SEQUENCE</scope>
</reference>
<sequence>MTKINLSDIATLTAEDAAILTGCSFEDFAKPGVYHVLVGSRGWIEFCDYLGDVNEIEIATKEELIASYNEVAFDDKDREDYAAMIEEFYGINVEDDHVNFAYTEEDYDVWLKIA</sequence>
<accession>A0A6J5M9I0</accession>
<evidence type="ECO:0000313" key="1">
    <source>
        <dbReference type="EMBL" id="CAB4143388.1"/>
    </source>
</evidence>
<dbReference type="EMBL" id="LR796423">
    <property type="protein sequence ID" value="CAB4143388.1"/>
    <property type="molecule type" value="Genomic_DNA"/>
</dbReference>